<accession>A0ABV7CDX0</accession>
<keyword evidence="4 11" id="KW-0808">Transferase</keyword>
<dbReference type="RefSeq" id="WP_199287090.1">
    <property type="nucleotide sequence ID" value="NZ_AP024911.1"/>
</dbReference>
<comment type="cofactor">
    <cofactor evidence="2 11">
        <name>Mg(2+)</name>
        <dbReference type="ChEBI" id="CHEBI:18420"/>
    </cofactor>
</comment>
<keyword evidence="9 11" id="KW-0460">Magnesium</keyword>
<dbReference type="GO" id="GO:0016301">
    <property type="term" value="F:kinase activity"/>
    <property type="evidence" value="ECO:0007669"/>
    <property type="project" value="UniProtKB-KW"/>
</dbReference>
<evidence type="ECO:0000313" key="13">
    <source>
        <dbReference type="Proteomes" id="UP001595384"/>
    </source>
</evidence>
<dbReference type="Proteomes" id="UP001595384">
    <property type="component" value="Unassembled WGS sequence"/>
</dbReference>
<evidence type="ECO:0000256" key="4">
    <source>
        <dbReference type="ARBA" id="ARBA00022679"/>
    </source>
</evidence>
<evidence type="ECO:0000256" key="2">
    <source>
        <dbReference type="ARBA" id="ARBA00001946"/>
    </source>
</evidence>
<evidence type="ECO:0000256" key="7">
    <source>
        <dbReference type="ARBA" id="ARBA00022777"/>
    </source>
</evidence>
<dbReference type="Gene3D" id="3.40.1190.20">
    <property type="match status" value="1"/>
</dbReference>
<comment type="similarity">
    <text evidence="11">Belongs to the Thz kinase family.</text>
</comment>
<comment type="caution">
    <text evidence="12">The sequence shown here is derived from an EMBL/GenBank/DDBJ whole genome shotgun (WGS) entry which is preliminary data.</text>
</comment>
<evidence type="ECO:0000256" key="3">
    <source>
        <dbReference type="ARBA" id="ARBA00004868"/>
    </source>
</evidence>
<keyword evidence="5 11" id="KW-0479">Metal-binding</keyword>
<gene>
    <name evidence="11" type="primary">thiM</name>
    <name evidence="12" type="ORF">ACFODT_13650</name>
</gene>
<evidence type="ECO:0000256" key="6">
    <source>
        <dbReference type="ARBA" id="ARBA00022741"/>
    </source>
</evidence>
<sequence>MDINVALQMRMIDAVETVKHTNPMAGSVTNSVTMNFVANAQLAIGGSAAMVYLADEAVAIAQAGGASYLNFGTFEPFYAQTFPQMAQALCDAQKPWVIDPVGIGIGGLRTQILAEFKAYKPSIIRGNASEMIALAALWELDAGLAKANVRGVDAQDTVEEARLAAISLARWTGGAVAVSGERDLITDGHYLVRSTGGSHFMSKITGAGCSLGGVMAVYATASTPFVAAVTGAAVYNLAGERAGREASGPASFQERFLDHLYQATAQDIAAQPLDIEELV</sequence>
<evidence type="ECO:0000256" key="11">
    <source>
        <dbReference type="HAMAP-Rule" id="MF_00228"/>
    </source>
</evidence>
<evidence type="ECO:0000313" key="12">
    <source>
        <dbReference type="EMBL" id="MFC3024860.1"/>
    </source>
</evidence>
<keyword evidence="6 11" id="KW-0547">Nucleotide-binding</keyword>
<comment type="pathway">
    <text evidence="3 11">Cofactor biosynthesis; thiamine diphosphate biosynthesis; 4-methyl-5-(2-phosphoethyl)-thiazole from 5-(2-hydroxyethyl)-4-methylthiazole: step 1/1.</text>
</comment>
<keyword evidence="13" id="KW-1185">Reference proteome</keyword>
<proteinExistence type="inferred from homology"/>
<dbReference type="CDD" id="cd01170">
    <property type="entry name" value="THZ_kinase"/>
    <property type="match status" value="1"/>
</dbReference>
<dbReference type="EC" id="2.7.1.50" evidence="11"/>
<evidence type="ECO:0000256" key="1">
    <source>
        <dbReference type="ARBA" id="ARBA00001771"/>
    </source>
</evidence>
<keyword evidence="10 11" id="KW-0784">Thiamine biosynthesis</keyword>
<feature type="binding site" evidence="11">
    <location>
        <position position="125"/>
    </location>
    <ligand>
        <name>ATP</name>
        <dbReference type="ChEBI" id="CHEBI:30616"/>
    </ligand>
</feature>
<keyword evidence="8 11" id="KW-0067">ATP-binding</keyword>
<comment type="function">
    <text evidence="11">Catalyzes the phosphorylation of the hydroxyl group of 4-methyl-5-beta-hydroxyethylthiazole (THZ).</text>
</comment>
<reference evidence="13" key="1">
    <citation type="journal article" date="2019" name="Int. J. Syst. Evol. Microbiol.">
        <title>The Global Catalogue of Microorganisms (GCM) 10K type strain sequencing project: providing services to taxonomists for standard genome sequencing and annotation.</title>
        <authorList>
            <consortium name="The Broad Institute Genomics Platform"/>
            <consortium name="The Broad Institute Genome Sequencing Center for Infectious Disease"/>
            <person name="Wu L."/>
            <person name="Ma J."/>
        </authorList>
    </citation>
    <scope>NUCLEOTIDE SEQUENCE [LARGE SCALE GENOMIC DNA]</scope>
    <source>
        <strain evidence="13">KCTC 62784</strain>
    </source>
</reference>
<dbReference type="HAMAP" id="MF_00228">
    <property type="entry name" value="Thz_kinase"/>
    <property type="match status" value="1"/>
</dbReference>
<dbReference type="Pfam" id="PF02110">
    <property type="entry name" value="HK"/>
    <property type="match status" value="1"/>
</dbReference>
<dbReference type="PIRSF" id="PIRSF000513">
    <property type="entry name" value="Thz_kinase"/>
    <property type="match status" value="1"/>
</dbReference>
<comment type="catalytic activity">
    <reaction evidence="1 11">
        <text>5-(2-hydroxyethyl)-4-methylthiazole + ATP = 4-methyl-5-(2-phosphooxyethyl)-thiazole + ADP + H(+)</text>
        <dbReference type="Rhea" id="RHEA:24212"/>
        <dbReference type="ChEBI" id="CHEBI:15378"/>
        <dbReference type="ChEBI" id="CHEBI:17957"/>
        <dbReference type="ChEBI" id="CHEBI:30616"/>
        <dbReference type="ChEBI" id="CHEBI:58296"/>
        <dbReference type="ChEBI" id="CHEBI:456216"/>
        <dbReference type="EC" id="2.7.1.50"/>
    </reaction>
</comment>
<dbReference type="InterPro" id="IPR000417">
    <property type="entry name" value="Hyethyz_kinase"/>
</dbReference>
<feature type="binding site" evidence="11">
    <location>
        <position position="206"/>
    </location>
    <ligand>
        <name>substrate</name>
    </ligand>
</feature>
<evidence type="ECO:0000256" key="10">
    <source>
        <dbReference type="ARBA" id="ARBA00022977"/>
    </source>
</evidence>
<feature type="binding site" evidence="11">
    <location>
        <position position="50"/>
    </location>
    <ligand>
        <name>substrate</name>
    </ligand>
</feature>
<name>A0ABV7CDX0_9VIBR</name>
<feature type="binding site" evidence="11">
    <location>
        <position position="179"/>
    </location>
    <ligand>
        <name>ATP</name>
        <dbReference type="ChEBI" id="CHEBI:30616"/>
    </ligand>
</feature>
<evidence type="ECO:0000256" key="8">
    <source>
        <dbReference type="ARBA" id="ARBA00022840"/>
    </source>
</evidence>
<dbReference type="EMBL" id="JBHRSE010000092">
    <property type="protein sequence ID" value="MFC3024860.1"/>
    <property type="molecule type" value="Genomic_DNA"/>
</dbReference>
<evidence type="ECO:0000256" key="9">
    <source>
        <dbReference type="ARBA" id="ARBA00022842"/>
    </source>
</evidence>
<keyword evidence="7 11" id="KW-0418">Kinase</keyword>
<protein>
    <recommendedName>
        <fullName evidence="11">Hydroxyethylthiazole kinase</fullName>
        <ecNumber evidence="11">2.7.1.50</ecNumber>
    </recommendedName>
    <alternativeName>
        <fullName evidence="11">4-methyl-5-beta-hydroxyethylthiazole kinase</fullName>
        <shortName evidence="11">TH kinase</shortName>
        <shortName evidence="11">Thz kinase</shortName>
    </alternativeName>
</protein>
<dbReference type="InterPro" id="IPR029056">
    <property type="entry name" value="Ribokinase-like"/>
</dbReference>
<dbReference type="PRINTS" id="PR01099">
    <property type="entry name" value="HYETHTZKNASE"/>
</dbReference>
<organism evidence="12 13">
    <name type="scientific">Vibrio zhugei</name>
    <dbReference type="NCBI Taxonomy" id="2479546"/>
    <lineage>
        <taxon>Bacteria</taxon>
        <taxon>Pseudomonadati</taxon>
        <taxon>Pseudomonadota</taxon>
        <taxon>Gammaproteobacteria</taxon>
        <taxon>Vibrionales</taxon>
        <taxon>Vibrionaceae</taxon>
        <taxon>Vibrio</taxon>
    </lineage>
</organism>
<dbReference type="SUPFAM" id="SSF53613">
    <property type="entry name" value="Ribokinase-like"/>
    <property type="match status" value="1"/>
</dbReference>
<evidence type="ECO:0000256" key="5">
    <source>
        <dbReference type="ARBA" id="ARBA00022723"/>
    </source>
</evidence>